<evidence type="ECO:0000256" key="2">
    <source>
        <dbReference type="ARBA" id="ARBA00022448"/>
    </source>
</evidence>
<keyword evidence="7 9" id="KW-0472">Membrane</keyword>
<feature type="transmembrane region" description="Helical" evidence="9">
    <location>
        <begin position="54"/>
        <end position="71"/>
    </location>
</feature>
<accession>A0A3D9HW75</accession>
<gene>
    <name evidence="11" type="ORF">DFP90_101562</name>
</gene>
<dbReference type="OrthoDB" id="9794346at2"/>
<keyword evidence="12" id="KW-1185">Reference proteome</keyword>
<feature type="transmembrane region" description="Helical" evidence="9">
    <location>
        <begin position="92"/>
        <end position="114"/>
    </location>
</feature>
<evidence type="ECO:0000313" key="12">
    <source>
        <dbReference type="Proteomes" id="UP000256845"/>
    </source>
</evidence>
<dbReference type="RefSeq" id="WP_115934875.1">
    <property type="nucleotide sequence ID" value="NZ_QRDW01000001.1"/>
</dbReference>
<evidence type="ECO:0000256" key="4">
    <source>
        <dbReference type="ARBA" id="ARBA00022519"/>
    </source>
</evidence>
<evidence type="ECO:0000256" key="6">
    <source>
        <dbReference type="ARBA" id="ARBA00022989"/>
    </source>
</evidence>
<evidence type="ECO:0000256" key="3">
    <source>
        <dbReference type="ARBA" id="ARBA00022475"/>
    </source>
</evidence>
<evidence type="ECO:0000256" key="8">
    <source>
        <dbReference type="ARBA" id="ARBA00038436"/>
    </source>
</evidence>
<protein>
    <recommendedName>
        <fullName evidence="9">TRAP transporter small permease protein</fullName>
    </recommendedName>
</protein>
<dbReference type="PANTHER" id="PTHR35011:SF4">
    <property type="entry name" value="SLL1102 PROTEIN"/>
    <property type="match status" value="1"/>
</dbReference>
<dbReference type="GO" id="GO:0005886">
    <property type="term" value="C:plasma membrane"/>
    <property type="evidence" value="ECO:0007669"/>
    <property type="project" value="UniProtKB-SubCell"/>
</dbReference>
<evidence type="ECO:0000256" key="1">
    <source>
        <dbReference type="ARBA" id="ARBA00004429"/>
    </source>
</evidence>
<dbReference type="Pfam" id="PF04290">
    <property type="entry name" value="DctQ"/>
    <property type="match status" value="1"/>
</dbReference>
<keyword evidence="2 9" id="KW-0813">Transport</keyword>
<dbReference type="AlphaFoldDB" id="A0A3D9HW75"/>
<dbReference type="GO" id="GO:0022857">
    <property type="term" value="F:transmembrane transporter activity"/>
    <property type="evidence" value="ECO:0007669"/>
    <property type="project" value="UniProtKB-UniRule"/>
</dbReference>
<comment type="subcellular location">
    <subcellularLocation>
        <location evidence="1 9">Cell inner membrane</location>
        <topology evidence="1 9">Multi-pass membrane protein</topology>
    </subcellularLocation>
</comment>
<evidence type="ECO:0000256" key="9">
    <source>
        <dbReference type="RuleBase" id="RU369079"/>
    </source>
</evidence>
<comment type="function">
    <text evidence="9">Part of the tripartite ATP-independent periplasmic (TRAP) transport system.</text>
</comment>
<feature type="transmembrane region" description="Helical" evidence="9">
    <location>
        <begin position="134"/>
        <end position="158"/>
    </location>
</feature>
<comment type="caution">
    <text evidence="11">The sequence shown here is derived from an EMBL/GenBank/DDBJ whole genome shotgun (WGS) entry which is preliminary data.</text>
</comment>
<feature type="domain" description="Tripartite ATP-independent periplasmic transporters DctQ component" evidence="10">
    <location>
        <begin position="30"/>
        <end position="162"/>
    </location>
</feature>
<dbReference type="InterPro" id="IPR007387">
    <property type="entry name" value="TRAP_DctQ"/>
</dbReference>
<reference evidence="11 12" key="1">
    <citation type="submission" date="2018-07" db="EMBL/GenBank/DDBJ databases">
        <title>Genomic Encyclopedia of Type Strains, Phase III (KMG-III): the genomes of soil and plant-associated and newly described type strains.</title>
        <authorList>
            <person name="Whitman W."/>
        </authorList>
    </citation>
    <scope>NUCLEOTIDE SEQUENCE [LARGE SCALE GENOMIC DNA]</scope>
    <source>
        <strain evidence="11 12">CECT 8488</strain>
    </source>
</reference>
<feature type="transmembrane region" description="Helical" evidence="9">
    <location>
        <begin position="21"/>
        <end position="39"/>
    </location>
</feature>
<proteinExistence type="inferred from homology"/>
<evidence type="ECO:0000259" key="10">
    <source>
        <dbReference type="Pfam" id="PF04290"/>
    </source>
</evidence>
<keyword evidence="6 9" id="KW-1133">Transmembrane helix</keyword>
<keyword evidence="4 9" id="KW-0997">Cell inner membrane</keyword>
<evidence type="ECO:0000256" key="5">
    <source>
        <dbReference type="ARBA" id="ARBA00022692"/>
    </source>
</evidence>
<dbReference type="InterPro" id="IPR055348">
    <property type="entry name" value="DctQ"/>
</dbReference>
<comment type="subunit">
    <text evidence="9">The complex comprises the extracytoplasmic solute receptor protein and the two transmembrane proteins.</text>
</comment>
<sequence length="170" mass="19561">MPQAIRLYVRWVDAINLRIGRMTMYLIFAMMGVLLYISFSKTVLSAPPIWGIEIAQYLMVTYYLLGGPYSMQQDAHVRMDLLYGRWSPRKQGLSDTLTSACLVFYLVVLLIGAVGSTLYSIEYGQRNYSAWRPYVWPIKSIMTLGIFLMLLQSISQFFKDWAKSKGKTLV</sequence>
<evidence type="ECO:0000313" key="11">
    <source>
        <dbReference type="EMBL" id="RED53763.1"/>
    </source>
</evidence>
<keyword evidence="5 9" id="KW-0812">Transmembrane</keyword>
<dbReference type="PANTHER" id="PTHR35011">
    <property type="entry name" value="2,3-DIKETO-L-GULONATE TRAP TRANSPORTER SMALL PERMEASE PROTEIN YIAM"/>
    <property type="match status" value="1"/>
</dbReference>
<dbReference type="Proteomes" id="UP000256845">
    <property type="component" value="Unassembled WGS sequence"/>
</dbReference>
<organism evidence="11 12">
    <name type="scientific">Aestuariispira insulae</name>
    <dbReference type="NCBI Taxonomy" id="1461337"/>
    <lineage>
        <taxon>Bacteria</taxon>
        <taxon>Pseudomonadati</taxon>
        <taxon>Pseudomonadota</taxon>
        <taxon>Alphaproteobacteria</taxon>
        <taxon>Rhodospirillales</taxon>
        <taxon>Kiloniellaceae</taxon>
        <taxon>Aestuariispira</taxon>
    </lineage>
</organism>
<evidence type="ECO:0000256" key="7">
    <source>
        <dbReference type="ARBA" id="ARBA00023136"/>
    </source>
</evidence>
<dbReference type="EMBL" id="QRDW01000001">
    <property type="protein sequence ID" value="RED53763.1"/>
    <property type="molecule type" value="Genomic_DNA"/>
</dbReference>
<name>A0A3D9HW75_9PROT</name>
<keyword evidence="3" id="KW-1003">Cell membrane</keyword>
<comment type="similarity">
    <text evidence="8 9">Belongs to the TRAP transporter small permease family.</text>
</comment>